<accession>A0A381WH52</accession>
<sequence length="313" mass="35436">MVRSVTLVNVVLVLLIAVPAVSQSVDTARTPWGDPDLQGVWSYATLTPLERAPELEGRPFYSPEEEAAYTTLRKSDRPDRPGVDPGGYNALWWDGGWVLPDHRTSQIVDPPTGRLPLKAAGKAQAAARGERRRMHPADSWTDRTNWDRCLTYHGVPPVGTNYNNTYPILQTPNIVAIHVENIHDVRLIPIDGRPQLDGAIRQWNGDSRAHWEGNTLVVETRNYSDKTELRFLSTPNTRAVERFTRIGSDRIDYQFTIEDDEIYAQPWTVDRPMALLDDYVIYEYACHEGNYAMTNILAGERDREERAPVGGTR</sequence>
<dbReference type="AlphaFoldDB" id="A0A381WH52"/>
<gene>
    <name evidence="1" type="ORF">METZ01_LOCUS104626</name>
</gene>
<dbReference type="EMBL" id="UINC01011780">
    <property type="protein sequence ID" value="SVA51772.1"/>
    <property type="molecule type" value="Genomic_DNA"/>
</dbReference>
<reference evidence="1" key="1">
    <citation type="submission" date="2018-05" db="EMBL/GenBank/DDBJ databases">
        <authorList>
            <person name="Lanie J.A."/>
            <person name="Ng W.-L."/>
            <person name="Kazmierczak K.M."/>
            <person name="Andrzejewski T.M."/>
            <person name="Davidsen T.M."/>
            <person name="Wayne K.J."/>
            <person name="Tettelin H."/>
            <person name="Glass J.I."/>
            <person name="Rusch D."/>
            <person name="Podicherti R."/>
            <person name="Tsui H.-C.T."/>
            <person name="Winkler M.E."/>
        </authorList>
    </citation>
    <scope>NUCLEOTIDE SEQUENCE</scope>
</reference>
<protein>
    <submittedName>
        <fullName evidence="1">Uncharacterized protein</fullName>
    </submittedName>
</protein>
<evidence type="ECO:0000313" key="1">
    <source>
        <dbReference type="EMBL" id="SVA51772.1"/>
    </source>
</evidence>
<name>A0A381WH52_9ZZZZ</name>
<organism evidence="1">
    <name type="scientific">marine metagenome</name>
    <dbReference type="NCBI Taxonomy" id="408172"/>
    <lineage>
        <taxon>unclassified sequences</taxon>
        <taxon>metagenomes</taxon>
        <taxon>ecological metagenomes</taxon>
    </lineage>
</organism>
<proteinExistence type="predicted"/>